<evidence type="ECO:0000256" key="6">
    <source>
        <dbReference type="ARBA" id="ARBA00023235"/>
    </source>
</evidence>
<evidence type="ECO:0000256" key="8">
    <source>
        <dbReference type="ARBA" id="ARBA00034808"/>
    </source>
</evidence>
<dbReference type="GO" id="GO:0005524">
    <property type="term" value="F:ATP binding"/>
    <property type="evidence" value="ECO:0007669"/>
    <property type="project" value="UniProtKB-UniRule"/>
</dbReference>
<feature type="binding site" evidence="10">
    <location>
        <begin position="54"/>
        <end position="61"/>
    </location>
    <ligand>
        <name>ATP</name>
        <dbReference type="ChEBI" id="CHEBI:30616"/>
    </ligand>
</feature>
<evidence type="ECO:0000256" key="9">
    <source>
        <dbReference type="ARBA" id="ARBA00048988"/>
    </source>
</evidence>
<keyword evidence="5 10" id="KW-0067">ATP-binding</keyword>
<dbReference type="PROSITE" id="PS51198">
    <property type="entry name" value="UVRD_HELICASE_ATP_BIND"/>
    <property type="match status" value="1"/>
</dbReference>
<evidence type="ECO:0000256" key="11">
    <source>
        <dbReference type="SAM" id="MobiDB-lite"/>
    </source>
</evidence>
<dbReference type="GO" id="GO:0003677">
    <property type="term" value="F:DNA binding"/>
    <property type="evidence" value="ECO:0007669"/>
    <property type="project" value="InterPro"/>
</dbReference>
<dbReference type="CDD" id="cd17932">
    <property type="entry name" value="DEXQc_UvrD"/>
    <property type="match status" value="1"/>
</dbReference>
<evidence type="ECO:0000256" key="4">
    <source>
        <dbReference type="ARBA" id="ARBA00022806"/>
    </source>
</evidence>
<dbReference type="GO" id="GO:0000725">
    <property type="term" value="P:recombinational repair"/>
    <property type="evidence" value="ECO:0007669"/>
    <property type="project" value="TreeGrafter"/>
</dbReference>
<dbReference type="InterPro" id="IPR000212">
    <property type="entry name" value="DNA_helicase_UvrD/REP"/>
</dbReference>
<dbReference type="Proteomes" id="UP000494111">
    <property type="component" value="Unassembled WGS sequence"/>
</dbReference>
<dbReference type="InterPro" id="IPR014016">
    <property type="entry name" value="UvrD-like_ATP-bd"/>
</dbReference>
<dbReference type="Gene3D" id="1.10.10.160">
    <property type="match status" value="1"/>
</dbReference>
<comment type="similarity">
    <text evidence="1">Belongs to the helicase family. UvrD subfamily.</text>
</comment>
<proteinExistence type="inferred from homology"/>
<dbReference type="GO" id="GO:0005829">
    <property type="term" value="C:cytosol"/>
    <property type="evidence" value="ECO:0007669"/>
    <property type="project" value="TreeGrafter"/>
</dbReference>
<feature type="region of interest" description="Disordered" evidence="11">
    <location>
        <begin position="1"/>
        <end position="28"/>
    </location>
</feature>
<dbReference type="GO" id="GO:0043138">
    <property type="term" value="F:3'-5' DNA helicase activity"/>
    <property type="evidence" value="ECO:0007669"/>
    <property type="project" value="UniProtKB-EC"/>
</dbReference>
<keyword evidence="3 10" id="KW-0378">Hydrolase</keyword>
<protein>
    <recommendedName>
        <fullName evidence="8">DNA 3'-5' helicase</fullName>
        <ecNumber evidence="8">5.6.2.4</ecNumber>
    </recommendedName>
</protein>
<accession>A0A6S7AQV3</accession>
<dbReference type="EMBL" id="CADIJO010000050">
    <property type="protein sequence ID" value="CAB3743872.1"/>
    <property type="molecule type" value="Genomic_DNA"/>
</dbReference>
<dbReference type="Pfam" id="PF00580">
    <property type="entry name" value="UvrD-helicase"/>
    <property type="match status" value="1"/>
</dbReference>
<dbReference type="Gene3D" id="3.40.50.300">
    <property type="entry name" value="P-loop containing nucleotide triphosphate hydrolases"/>
    <property type="match status" value="2"/>
</dbReference>
<comment type="catalytic activity">
    <reaction evidence="9">
        <text>ATP + H2O = ADP + phosphate + H(+)</text>
        <dbReference type="Rhea" id="RHEA:13065"/>
        <dbReference type="ChEBI" id="CHEBI:15377"/>
        <dbReference type="ChEBI" id="CHEBI:15378"/>
        <dbReference type="ChEBI" id="CHEBI:30616"/>
        <dbReference type="ChEBI" id="CHEBI:43474"/>
        <dbReference type="ChEBI" id="CHEBI:456216"/>
        <dbReference type="EC" id="5.6.2.4"/>
    </reaction>
</comment>
<feature type="domain" description="UvrD-like helicase C-terminal" evidence="13">
    <location>
        <begin position="327"/>
        <end position="590"/>
    </location>
</feature>
<keyword evidence="4 10" id="KW-0347">Helicase</keyword>
<evidence type="ECO:0000256" key="5">
    <source>
        <dbReference type="ARBA" id="ARBA00022840"/>
    </source>
</evidence>
<reference evidence="14 15" key="1">
    <citation type="submission" date="2020-04" db="EMBL/GenBank/DDBJ databases">
        <authorList>
            <person name="De Canck E."/>
        </authorList>
    </citation>
    <scope>NUCLEOTIDE SEQUENCE [LARGE SCALE GENOMIC DNA]</scope>
    <source>
        <strain evidence="14 15">LMG 3458</strain>
    </source>
</reference>
<dbReference type="Gene3D" id="1.10.486.10">
    <property type="entry name" value="PCRA, domain 4"/>
    <property type="match status" value="1"/>
</dbReference>
<evidence type="ECO:0000256" key="1">
    <source>
        <dbReference type="ARBA" id="ARBA00009922"/>
    </source>
</evidence>
<evidence type="ECO:0000313" key="14">
    <source>
        <dbReference type="EMBL" id="CAB3743872.1"/>
    </source>
</evidence>
<evidence type="ECO:0000256" key="2">
    <source>
        <dbReference type="ARBA" id="ARBA00022741"/>
    </source>
</evidence>
<evidence type="ECO:0000256" key="10">
    <source>
        <dbReference type="PROSITE-ProRule" id="PRU00560"/>
    </source>
</evidence>
<gene>
    <name evidence="14" type="primary">pcrA</name>
    <name evidence="14" type="ORF">LMG3458_06190</name>
</gene>
<evidence type="ECO:0000259" key="12">
    <source>
        <dbReference type="PROSITE" id="PS51198"/>
    </source>
</evidence>
<dbReference type="InterPro" id="IPR013986">
    <property type="entry name" value="DExx_box_DNA_helicase_dom_sf"/>
</dbReference>
<sequence>MGAWLPAPRAMSDPTLPPSNSRPDPLADLNPAQREAAEFGVAGAGDDGPLLVIAGAGSGKTNTLAHRVAHLILNGADPQRMLLLTFSRRAAQEMERRVGSVLQRVMNLRGTQQAPSLPWAGTFHAIGARLLRDCAQRIGLSEAFTIHDRGDAEDLMGMVRHELGLSSTKSRFPLKGTCLAIYSRVVNSQTPVADVLHGAFPWCAQWEDELKNLFRAYVAAKQDQQVLDYDDLLLYWAEMMGDEAIAADVGGRFDHVLVDEYQDTNRLQSAILLAMKPDGRGLTVVGDDAQSIYSFRAATVRNILDFPTQFPKPARVITLDRNYRSTQPILTASNAVIGLATERYAKDLWTDRTSSQLPELVTVSDEGGQARWVADQVLAQREGGATLKSQAALFRTASHSAALELELTRRNIPFVKFGGLRFLEAAHVKDLLSLLRWAENPRGRMAGFRVAQLLPGIGPATAGKLMDAMAQSAEPLRALREFKPGAAAQAEWGAFADTYAALADPGLRWPADVDLALRWYAGQLERLYDDARVRKTDLDQLVRIAAGYPSRERFLTELTLDPPDATSDESGAPSRDEDYMILSTIHSAKGQEWKAVYVLNVVDGCIPSDMSTGTAEEIEEERRLLYVAMTRAKERLQLIVPQRFYVHQQTGMGDRHVYGSRTRYITNAMLPLFDHLPKLPDLPGSPREPKSPQAPQVDVAKRVRNLFA</sequence>
<comment type="catalytic activity">
    <reaction evidence="7">
        <text>Couples ATP hydrolysis with the unwinding of duplex DNA by translocating in the 3'-5' direction.</text>
        <dbReference type="EC" id="5.6.2.4"/>
    </reaction>
</comment>
<dbReference type="GO" id="GO:0016787">
    <property type="term" value="F:hydrolase activity"/>
    <property type="evidence" value="ECO:0007669"/>
    <property type="project" value="UniProtKB-UniRule"/>
</dbReference>
<dbReference type="PANTHER" id="PTHR11070">
    <property type="entry name" value="UVRD / RECB / PCRA DNA HELICASE FAMILY MEMBER"/>
    <property type="match status" value="1"/>
</dbReference>
<evidence type="ECO:0000313" key="15">
    <source>
        <dbReference type="Proteomes" id="UP000494111"/>
    </source>
</evidence>
<feature type="domain" description="UvrD-like helicase ATP-binding" evidence="12">
    <location>
        <begin position="33"/>
        <end position="326"/>
    </location>
</feature>
<name>A0A6S7AQV3_9BURK</name>
<keyword evidence="6" id="KW-0413">Isomerase</keyword>
<dbReference type="PANTHER" id="PTHR11070:SF3">
    <property type="entry name" value="DNA 3'-5' HELICASE"/>
    <property type="match status" value="1"/>
</dbReference>
<dbReference type="EC" id="5.6.2.4" evidence="8"/>
<dbReference type="SUPFAM" id="SSF52540">
    <property type="entry name" value="P-loop containing nucleoside triphosphate hydrolases"/>
    <property type="match status" value="1"/>
</dbReference>
<dbReference type="Pfam" id="PF13361">
    <property type="entry name" value="UvrD_C"/>
    <property type="match status" value="2"/>
</dbReference>
<evidence type="ECO:0000259" key="13">
    <source>
        <dbReference type="PROSITE" id="PS51217"/>
    </source>
</evidence>
<dbReference type="AlphaFoldDB" id="A0A6S7AQV3"/>
<keyword evidence="2 10" id="KW-0547">Nucleotide-binding</keyword>
<evidence type="ECO:0000256" key="7">
    <source>
        <dbReference type="ARBA" id="ARBA00034617"/>
    </source>
</evidence>
<dbReference type="PROSITE" id="PS51217">
    <property type="entry name" value="UVRD_HELICASE_CTER"/>
    <property type="match status" value="1"/>
</dbReference>
<evidence type="ECO:0000256" key="3">
    <source>
        <dbReference type="ARBA" id="ARBA00022801"/>
    </source>
</evidence>
<dbReference type="InterPro" id="IPR014017">
    <property type="entry name" value="DNA_helicase_UvrD-like_C"/>
</dbReference>
<dbReference type="InterPro" id="IPR027417">
    <property type="entry name" value="P-loop_NTPase"/>
</dbReference>
<organism evidence="14 15">
    <name type="scientific">Achromobacter deleyi</name>
    <dbReference type="NCBI Taxonomy" id="1353891"/>
    <lineage>
        <taxon>Bacteria</taxon>
        <taxon>Pseudomonadati</taxon>
        <taxon>Pseudomonadota</taxon>
        <taxon>Betaproteobacteria</taxon>
        <taxon>Burkholderiales</taxon>
        <taxon>Alcaligenaceae</taxon>
        <taxon>Achromobacter</taxon>
    </lineage>
</organism>